<feature type="domain" description="KRAB" evidence="1">
    <location>
        <begin position="10"/>
        <end position="81"/>
    </location>
</feature>
<name>A0A2K6F7Q8_PROCO</name>
<sequence length="167" mass="18799">MSFQFQQTPVSFKDVVVGFTQEEWHRLSPAQRALYRDVMLETYSNLVSVGYEGTKPDVILRLEQEEAPWICEVACPGCHRWGKCEKSSKRRTGPSLKSFGISLRALALLMTLQPACTPSPYLGALPASPLNLTCALMCLVHFPFSRIFHNQVFLQINNYLPVSAVFS</sequence>
<evidence type="ECO:0000259" key="1">
    <source>
        <dbReference type="PROSITE" id="PS50805"/>
    </source>
</evidence>
<dbReference type="InterPro" id="IPR050169">
    <property type="entry name" value="Krueppel_C2H2_ZnF"/>
</dbReference>
<dbReference type="PROSITE" id="PS50805">
    <property type="entry name" value="KRAB"/>
    <property type="match status" value="1"/>
</dbReference>
<organism evidence="2 3">
    <name type="scientific">Propithecus coquereli</name>
    <name type="common">Coquerel's sifaka</name>
    <name type="synonym">Propithecus verreauxi coquereli</name>
    <dbReference type="NCBI Taxonomy" id="379532"/>
    <lineage>
        <taxon>Eukaryota</taxon>
        <taxon>Metazoa</taxon>
        <taxon>Chordata</taxon>
        <taxon>Craniata</taxon>
        <taxon>Vertebrata</taxon>
        <taxon>Euteleostomi</taxon>
        <taxon>Mammalia</taxon>
        <taxon>Eutheria</taxon>
        <taxon>Euarchontoglires</taxon>
        <taxon>Primates</taxon>
        <taxon>Strepsirrhini</taxon>
        <taxon>Lemuriformes</taxon>
        <taxon>Indriidae</taxon>
        <taxon>Propithecus</taxon>
    </lineage>
</organism>
<protein>
    <recommendedName>
        <fullName evidence="1">KRAB domain-containing protein</fullName>
    </recommendedName>
</protein>
<dbReference type="Gene3D" id="6.10.140.140">
    <property type="match status" value="1"/>
</dbReference>
<dbReference type="InterPro" id="IPR036051">
    <property type="entry name" value="KRAB_dom_sf"/>
</dbReference>
<evidence type="ECO:0000313" key="3">
    <source>
        <dbReference type="Proteomes" id="UP000233160"/>
    </source>
</evidence>
<dbReference type="GeneTree" id="ENSGT00940000163141"/>
<accession>A0A2K6F7Q8</accession>
<keyword evidence="3" id="KW-1185">Reference proteome</keyword>
<evidence type="ECO:0000313" key="2">
    <source>
        <dbReference type="Ensembl" id="ENSPCOP00000010009.1"/>
    </source>
</evidence>
<dbReference type="CDD" id="cd07765">
    <property type="entry name" value="KRAB_A-box"/>
    <property type="match status" value="1"/>
</dbReference>
<dbReference type="GO" id="GO:0006355">
    <property type="term" value="P:regulation of DNA-templated transcription"/>
    <property type="evidence" value="ECO:0007669"/>
    <property type="project" value="InterPro"/>
</dbReference>
<dbReference type="PANTHER" id="PTHR23232">
    <property type="entry name" value="KRAB DOMAIN C2H2 ZINC FINGER"/>
    <property type="match status" value="1"/>
</dbReference>
<reference evidence="2" key="2">
    <citation type="submission" date="2025-09" db="UniProtKB">
        <authorList>
            <consortium name="Ensembl"/>
        </authorList>
    </citation>
    <scope>IDENTIFICATION</scope>
</reference>
<dbReference type="InterPro" id="IPR001909">
    <property type="entry name" value="KRAB"/>
</dbReference>
<dbReference type="Proteomes" id="UP000233160">
    <property type="component" value="Unassembled WGS sequence"/>
</dbReference>
<dbReference type="AlphaFoldDB" id="A0A2K6F7Q8"/>
<dbReference type="SMART" id="SM00349">
    <property type="entry name" value="KRAB"/>
    <property type="match status" value="1"/>
</dbReference>
<dbReference type="PANTHER" id="PTHR23232:SF131">
    <property type="entry name" value="KRAB DOMAIN-CONTAINING PROTEIN"/>
    <property type="match status" value="1"/>
</dbReference>
<dbReference type="Pfam" id="PF01352">
    <property type="entry name" value="KRAB"/>
    <property type="match status" value="1"/>
</dbReference>
<dbReference type="Ensembl" id="ENSPCOT00000020583.1">
    <property type="protein sequence ID" value="ENSPCOP00000010009.1"/>
    <property type="gene ID" value="ENSPCOG00000016423.1"/>
</dbReference>
<dbReference type="STRING" id="379532.ENSPCOP00000010009"/>
<reference evidence="2" key="1">
    <citation type="submission" date="2025-08" db="UniProtKB">
        <authorList>
            <consortium name="Ensembl"/>
        </authorList>
    </citation>
    <scope>IDENTIFICATION</scope>
</reference>
<proteinExistence type="predicted"/>
<dbReference type="SUPFAM" id="SSF109640">
    <property type="entry name" value="KRAB domain (Kruppel-associated box)"/>
    <property type="match status" value="1"/>
</dbReference>